<dbReference type="STRING" id="1185767.IIF7_13190"/>
<dbReference type="SMART" id="SM00387">
    <property type="entry name" value="HATPase_c"/>
    <property type="match status" value="1"/>
</dbReference>
<dbReference type="EC" id="2.7.13.3" evidence="2"/>
<keyword evidence="6 10" id="KW-0418">Kinase</keyword>
<dbReference type="InterPro" id="IPR036097">
    <property type="entry name" value="HisK_dim/P_sf"/>
</dbReference>
<dbReference type="CDD" id="cd00082">
    <property type="entry name" value="HisKA"/>
    <property type="match status" value="1"/>
</dbReference>
<dbReference type="InterPro" id="IPR005467">
    <property type="entry name" value="His_kinase_dom"/>
</dbReference>
<evidence type="ECO:0000256" key="1">
    <source>
        <dbReference type="ARBA" id="ARBA00000085"/>
    </source>
</evidence>
<dbReference type="SMART" id="SM00388">
    <property type="entry name" value="HisKA"/>
    <property type="match status" value="1"/>
</dbReference>
<evidence type="ECO:0000256" key="5">
    <source>
        <dbReference type="ARBA" id="ARBA00022741"/>
    </source>
</evidence>
<evidence type="ECO:0000256" key="4">
    <source>
        <dbReference type="ARBA" id="ARBA00022679"/>
    </source>
</evidence>
<keyword evidence="5" id="KW-0547">Nucleotide-binding</keyword>
<dbReference type="Gene3D" id="3.30.565.10">
    <property type="entry name" value="Histidine kinase-like ATPase, C-terminal domain"/>
    <property type="match status" value="1"/>
</dbReference>
<gene>
    <name evidence="10" type="ORF">IIF7_13190</name>
</gene>
<evidence type="ECO:0000313" key="11">
    <source>
        <dbReference type="Proteomes" id="UP000192746"/>
    </source>
</evidence>
<dbReference type="InterPro" id="IPR036890">
    <property type="entry name" value="HATPase_C_sf"/>
</dbReference>
<dbReference type="Pfam" id="PF02518">
    <property type="entry name" value="HATPase_c"/>
    <property type="match status" value="1"/>
</dbReference>
<sequence>MNKEFTVEDRLKERVKELTCLYSISSALRKHQEDVQATLKEICEITKNAWRYPEAAIVHLKYTSFDIKIGDIPSAYIFQEGKLSDHQEKIGNIRVYYDSTYFDTTDFLEEEQQLLDQISIEISDFFERESVKQREELLRRKAEHNDRLAILGEITAGIAHELNTPLGNILGFAELIHANNNDEQTKNDLDKIIKASIYSREIVKKLMFFACEMPHQKQAQQIKPIIEQALSLLGPNLKKAGISCQFTIDEENLVIPLDIIQFTQIIFNLVINAIYVSSPKSYIEILVSHTKDTLLMEVKDQGPGIPKSLRKKVFHPFYSTKPLGEGSGLGLSVVHGIVKAHQGEIKIVDNVPNGSNFQISLPL</sequence>
<dbReference type="SUPFAM" id="SSF55874">
    <property type="entry name" value="ATPase domain of HSP90 chaperone/DNA topoisomerase II/histidine kinase"/>
    <property type="match status" value="1"/>
</dbReference>
<evidence type="ECO:0000256" key="7">
    <source>
        <dbReference type="ARBA" id="ARBA00022840"/>
    </source>
</evidence>
<dbReference type="PANTHER" id="PTHR43065">
    <property type="entry name" value="SENSOR HISTIDINE KINASE"/>
    <property type="match status" value="1"/>
</dbReference>
<dbReference type="PRINTS" id="PR00344">
    <property type="entry name" value="BCTRLSENSOR"/>
</dbReference>
<dbReference type="AlphaFoldDB" id="A0A1Y1T216"/>
<proteinExistence type="predicted"/>
<keyword evidence="8" id="KW-0902">Two-component regulatory system</keyword>
<dbReference type="RefSeq" id="WP_084842161.1">
    <property type="nucleotide sequence ID" value="NZ_ARYN01000011.1"/>
</dbReference>
<comment type="catalytic activity">
    <reaction evidence="1">
        <text>ATP + protein L-histidine = ADP + protein N-phospho-L-histidine.</text>
        <dbReference type="EC" id="2.7.13.3"/>
    </reaction>
</comment>
<evidence type="ECO:0000259" key="9">
    <source>
        <dbReference type="PROSITE" id="PS50109"/>
    </source>
</evidence>
<dbReference type="OrthoDB" id="9806995at2"/>
<dbReference type="InterPro" id="IPR003661">
    <property type="entry name" value="HisK_dim/P_dom"/>
</dbReference>
<dbReference type="InterPro" id="IPR004358">
    <property type="entry name" value="Sig_transdc_His_kin-like_C"/>
</dbReference>
<dbReference type="EMBL" id="ARYN01000011">
    <property type="protein sequence ID" value="ORL45069.1"/>
    <property type="molecule type" value="Genomic_DNA"/>
</dbReference>
<dbReference type="Proteomes" id="UP000192746">
    <property type="component" value="Unassembled WGS sequence"/>
</dbReference>
<dbReference type="Pfam" id="PF00512">
    <property type="entry name" value="HisKA"/>
    <property type="match status" value="1"/>
</dbReference>
<keyword evidence="11" id="KW-1185">Reference proteome</keyword>
<dbReference type="GO" id="GO:0005524">
    <property type="term" value="F:ATP binding"/>
    <property type="evidence" value="ECO:0007669"/>
    <property type="project" value="UniProtKB-KW"/>
</dbReference>
<organism evidence="10 11">
    <name type="scientific">Zunongwangia atlantica 22II14-10F7</name>
    <dbReference type="NCBI Taxonomy" id="1185767"/>
    <lineage>
        <taxon>Bacteria</taxon>
        <taxon>Pseudomonadati</taxon>
        <taxon>Bacteroidota</taxon>
        <taxon>Flavobacteriia</taxon>
        <taxon>Flavobacteriales</taxon>
        <taxon>Flavobacteriaceae</taxon>
        <taxon>Zunongwangia</taxon>
    </lineage>
</organism>
<keyword evidence="3" id="KW-0597">Phosphoprotein</keyword>
<keyword evidence="7" id="KW-0067">ATP-binding</keyword>
<dbReference type="SUPFAM" id="SSF47384">
    <property type="entry name" value="Homodimeric domain of signal transducing histidine kinase"/>
    <property type="match status" value="1"/>
</dbReference>
<keyword evidence="4" id="KW-0808">Transferase</keyword>
<evidence type="ECO:0000256" key="3">
    <source>
        <dbReference type="ARBA" id="ARBA00022553"/>
    </source>
</evidence>
<protein>
    <recommendedName>
        <fullName evidence="2">histidine kinase</fullName>
        <ecNumber evidence="2">2.7.13.3</ecNumber>
    </recommendedName>
</protein>
<evidence type="ECO:0000256" key="6">
    <source>
        <dbReference type="ARBA" id="ARBA00022777"/>
    </source>
</evidence>
<accession>A0A1Y1T216</accession>
<evidence type="ECO:0000256" key="2">
    <source>
        <dbReference type="ARBA" id="ARBA00012438"/>
    </source>
</evidence>
<dbReference type="InterPro" id="IPR003594">
    <property type="entry name" value="HATPase_dom"/>
</dbReference>
<dbReference type="PROSITE" id="PS50109">
    <property type="entry name" value="HIS_KIN"/>
    <property type="match status" value="1"/>
</dbReference>
<evidence type="ECO:0000313" key="10">
    <source>
        <dbReference type="EMBL" id="ORL45069.1"/>
    </source>
</evidence>
<dbReference type="Gene3D" id="1.10.287.130">
    <property type="match status" value="1"/>
</dbReference>
<comment type="caution">
    <text evidence="10">The sequence shown here is derived from an EMBL/GenBank/DDBJ whole genome shotgun (WGS) entry which is preliminary data.</text>
</comment>
<feature type="domain" description="Histidine kinase" evidence="9">
    <location>
        <begin position="157"/>
        <end position="363"/>
    </location>
</feature>
<reference evidence="10 11" key="1">
    <citation type="submission" date="2013-04" db="EMBL/GenBank/DDBJ databases">
        <title>Zunongwangia sp. 22II14-10F7 Genome Sequencing.</title>
        <authorList>
            <person name="Lai Q."/>
            <person name="Shao Z."/>
        </authorList>
    </citation>
    <scope>NUCLEOTIDE SEQUENCE [LARGE SCALE GENOMIC DNA]</scope>
    <source>
        <strain evidence="10 11">22II14-10F7</strain>
    </source>
</reference>
<dbReference type="GO" id="GO:0000155">
    <property type="term" value="F:phosphorelay sensor kinase activity"/>
    <property type="evidence" value="ECO:0007669"/>
    <property type="project" value="InterPro"/>
</dbReference>
<name>A0A1Y1T216_9FLAO</name>
<evidence type="ECO:0000256" key="8">
    <source>
        <dbReference type="ARBA" id="ARBA00023012"/>
    </source>
</evidence>
<dbReference type="PANTHER" id="PTHR43065:SF10">
    <property type="entry name" value="PEROXIDE STRESS-ACTIVATED HISTIDINE KINASE MAK3"/>
    <property type="match status" value="1"/>
</dbReference>